<reference evidence="4" key="2">
    <citation type="submission" date="2025-08" db="UniProtKB">
        <authorList>
            <consortium name="RefSeq"/>
        </authorList>
    </citation>
    <scope>IDENTIFICATION</scope>
    <source>
        <tissue evidence="4">Leaf</tissue>
    </source>
</reference>
<name>A0ABM3QIM3_SPIOL</name>
<dbReference type="PRINTS" id="PR00080">
    <property type="entry name" value="SDRFAMILY"/>
</dbReference>
<dbReference type="Proteomes" id="UP000813463">
    <property type="component" value="Chromosome 4"/>
</dbReference>
<dbReference type="SUPFAM" id="SSF51735">
    <property type="entry name" value="NAD(P)-binding Rossmann-fold domains"/>
    <property type="match status" value="1"/>
</dbReference>
<comment type="similarity">
    <text evidence="1">Belongs to the short-chain dehydrogenases/reductases (SDR) family.</text>
</comment>
<organism evidence="3 4">
    <name type="scientific">Spinacia oleracea</name>
    <name type="common">Spinach</name>
    <dbReference type="NCBI Taxonomy" id="3562"/>
    <lineage>
        <taxon>Eukaryota</taxon>
        <taxon>Viridiplantae</taxon>
        <taxon>Streptophyta</taxon>
        <taxon>Embryophyta</taxon>
        <taxon>Tracheophyta</taxon>
        <taxon>Spermatophyta</taxon>
        <taxon>Magnoliopsida</taxon>
        <taxon>eudicotyledons</taxon>
        <taxon>Gunneridae</taxon>
        <taxon>Pentapetalae</taxon>
        <taxon>Caryophyllales</taxon>
        <taxon>Chenopodiaceae</taxon>
        <taxon>Chenopodioideae</taxon>
        <taxon>Anserineae</taxon>
        <taxon>Spinacia</taxon>
    </lineage>
</organism>
<reference evidence="3" key="1">
    <citation type="journal article" date="2021" name="Nat. Commun.">
        <title>Genomic analyses provide insights into spinach domestication and the genetic basis of agronomic traits.</title>
        <authorList>
            <person name="Cai X."/>
            <person name="Sun X."/>
            <person name="Xu C."/>
            <person name="Sun H."/>
            <person name="Wang X."/>
            <person name="Ge C."/>
            <person name="Zhang Z."/>
            <person name="Wang Q."/>
            <person name="Fei Z."/>
            <person name="Jiao C."/>
            <person name="Wang Q."/>
        </authorList>
    </citation>
    <scope>NUCLEOTIDE SEQUENCE [LARGE SCALE GENOMIC DNA]</scope>
    <source>
        <strain evidence="3">cv. Varoflay</strain>
    </source>
</reference>
<accession>A0ABM3QIM3</accession>
<dbReference type="InterPro" id="IPR036291">
    <property type="entry name" value="NAD(P)-bd_dom_sf"/>
</dbReference>
<dbReference type="PANTHER" id="PTHR43180:SF30">
    <property type="entry name" value="MOMILACTONE A SYNTHASE"/>
    <property type="match status" value="1"/>
</dbReference>
<dbReference type="Pfam" id="PF13561">
    <property type="entry name" value="adh_short_C2"/>
    <property type="match status" value="1"/>
</dbReference>
<sequence length="275" mass="29295">MASVPVFSAAARRLEGKVALITGGASGIGEYAAKIFTQNGAKVMIADIQDDLGQSVCKNLGPSVASYIHCNVTNEAHVQNAVDSTMAQYGKLDIMFNNAGIGCYPKPNILDNTQSDFEEVIKVNLVGPFLGTKHAARVMIPAKQVYFQTGSIITTASTCATIAGVAPHAYTTSKHGVLGLMRNTAVELGKHGIRVNCVSPHVVATYMTKTFFDLDDEDFANIYSNLKGAMCKKEDVASAALFLASDESKFISGHNLIVDGGFTIVNPAFSMFEKL</sequence>
<protein>
    <submittedName>
        <fullName evidence="4">Borneol dehydrogenase, mitochondrial isoform X1</fullName>
    </submittedName>
</protein>
<evidence type="ECO:0000313" key="4">
    <source>
        <dbReference type="RefSeq" id="XP_056683204.1"/>
    </source>
</evidence>
<keyword evidence="3" id="KW-1185">Reference proteome</keyword>
<dbReference type="PANTHER" id="PTHR43180">
    <property type="entry name" value="3-OXOACYL-(ACYL-CARRIER-PROTEIN) REDUCTASE (AFU_ORTHOLOGUE AFUA_6G11210)"/>
    <property type="match status" value="1"/>
</dbReference>
<dbReference type="Gene3D" id="3.40.50.720">
    <property type="entry name" value="NAD(P)-binding Rossmann-like Domain"/>
    <property type="match status" value="1"/>
</dbReference>
<evidence type="ECO:0000256" key="2">
    <source>
        <dbReference type="ARBA" id="ARBA00023002"/>
    </source>
</evidence>
<dbReference type="GeneID" id="110779490"/>
<keyword evidence="2" id="KW-0560">Oxidoreductase</keyword>
<dbReference type="PRINTS" id="PR00081">
    <property type="entry name" value="GDHRDH"/>
</dbReference>
<gene>
    <name evidence="4" type="primary">LOC110779490</name>
</gene>
<dbReference type="RefSeq" id="XP_056683204.1">
    <property type="nucleotide sequence ID" value="XM_056827226.1"/>
</dbReference>
<proteinExistence type="inferred from homology"/>
<dbReference type="InterPro" id="IPR002347">
    <property type="entry name" value="SDR_fam"/>
</dbReference>
<evidence type="ECO:0000256" key="1">
    <source>
        <dbReference type="ARBA" id="ARBA00006484"/>
    </source>
</evidence>
<evidence type="ECO:0000313" key="3">
    <source>
        <dbReference type="Proteomes" id="UP000813463"/>
    </source>
</evidence>